<proteinExistence type="inferred from homology"/>
<feature type="transmembrane region" description="Helical" evidence="4">
    <location>
        <begin position="12"/>
        <end position="36"/>
    </location>
</feature>
<evidence type="ECO:0000256" key="3">
    <source>
        <dbReference type="SAM" id="MobiDB-lite"/>
    </source>
</evidence>
<evidence type="ECO:0000256" key="1">
    <source>
        <dbReference type="ARBA" id="ARBA00006096"/>
    </source>
</evidence>
<dbReference type="InterPro" id="IPR000667">
    <property type="entry name" value="Peptidase_S13"/>
</dbReference>
<evidence type="ECO:0008006" key="7">
    <source>
        <dbReference type="Google" id="ProtNLM"/>
    </source>
</evidence>
<dbReference type="GO" id="GO:0004185">
    <property type="term" value="F:serine-type carboxypeptidase activity"/>
    <property type="evidence" value="ECO:0007669"/>
    <property type="project" value="InterPro"/>
</dbReference>
<organism evidence="5 6">
    <name type="scientific">Sinomonas humi</name>
    <dbReference type="NCBI Taxonomy" id="1338436"/>
    <lineage>
        <taxon>Bacteria</taxon>
        <taxon>Bacillati</taxon>
        <taxon>Actinomycetota</taxon>
        <taxon>Actinomycetes</taxon>
        <taxon>Micrococcales</taxon>
        <taxon>Micrococcaceae</taxon>
        <taxon>Sinomonas</taxon>
    </lineage>
</organism>
<keyword evidence="6" id="KW-1185">Reference proteome</keyword>
<dbReference type="Gene3D" id="3.40.710.10">
    <property type="entry name" value="DD-peptidase/beta-lactamase superfamily"/>
    <property type="match status" value="2"/>
</dbReference>
<dbReference type="OrthoDB" id="56883at2"/>
<comment type="caution">
    <text evidence="5">The sequence shown here is derived from an EMBL/GenBank/DDBJ whole genome shotgun (WGS) entry which is preliminary data.</text>
</comment>
<gene>
    <name evidence="5" type="ORF">LK10_11490</name>
</gene>
<feature type="region of interest" description="Disordered" evidence="3">
    <location>
        <begin position="48"/>
        <end position="70"/>
    </location>
</feature>
<evidence type="ECO:0000256" key="2">
    <source>
        <dbReference type="ARBA" id="ARBA00022801"/>
    </source>
</evidence>
<comment type="similarity">
    <text evidence="1">Belongs to the peptidase S13 family.</text>
</comment>
<sequence length="475" mass="46825">MISSPDRAHQAVTWGLVSFLVVVVAALVGAVLGPVFPGPLVPHPTPAVSTPPWLAPSSSDASLAGASPLTSSAAEPAPAAVAKQLDGLLVSDGGSFSGEVADGLTGQTLYSRTGDQPVAPASNLKLLTAAAVLTSLGPDAVLQTRVVRGSTPGSVVLVGGGDVFLGAGESQPGQVVGHAGLATLARETAAALGPVHGQVSVQLDTSLFTGPAINPAWAPEDVEAGQIAPIAPIALNVARTQPGDDSGPRPADPAMAAGTAFRDALAAALGPGESVADGVTLASASKGAQQLASVASSPIADQLDYTLQESDNYAAETLARLAAAASGKEASIAGARAMLEATAQRIIGTTAGLQLDDASGLAITDRISPADLVTLMRAMTTGDDARLRSALDGLPIAGLSGTLAKRYPANSPGAGFVRAKTGTLNTVIGLTGYVVDADGRLLVFSFVGNGLTPGIPANVTAVDAAASALAGCGCR</sequence>
<dbReference type="EMBL" id="JTDL01000113">
    <property type="protein sequence ID" value="KHL02784.1"/>
    <property type="molecule type" value="Genomic_DNA"/>
</dbReference>
<reference evidence="5 6" key="1">
    <citation type="submission" date="2014-09" db="EMBL/GenBank/DDBJ databases">
        <title>Genome sequence of Sinomonas sp. MUSC 117.</title>
        <authorList>
            <person name="Lee L.-H."/>
        </authorList>
    </citation>
    <scope>NUCLEOTIDE SEQUENCE [LARGE SCALE GENOMIC DNA]</scope>
    <source>
        <strain evidence="5 6">MUSC 117</strain>
    </source>
</reference>
<dbReference type="Pfam" id="PF02113">
    <property type="entry name" value="Peptidase_S13"/>
    <property type="match status" value="2"/>
</dbReference>
<dbReference type="AlphaFoldDB" id="A0A0B2ALP3"/>
<keyword evidence="4" id="KW-1133">Transmembrane helix</keyword>
<dbReference type="GO" id="GO:0000270">
    <property type="term" value="P:peptidoglycan metabolic process"/>
    <property type="evidence" value="ECO:0007669"/>
    <property type="project" value="TreeGrafter"/>
</dbReference>
<dbReference type="PANTHER" id="PTHR30023:SF0">
    <property type="entry name" value="PENICILLIN-SENSITIVE CARBOXYPEPTIDASE A"/>
    <property type="match status" value="1"/>
</dbReference>
<evidence type="ECO:0000256" key="4">
    <source>
        <dbReference type="SAM" id="Phobius"/>
    </source>
</evidence>
<evidence type="ECO:0000313" key="6">
    <source>
        <dbReference type="Proteomes" id="UP000030982"/>
    </source>
</evidence>
<dbReference type="PANTHER" id="PTHR30023">
    <property type="entry name" value="D-ALANYL-D-ALANINE CARBOXYPEPTIDASE"/>
    <property type="match status" value="1"/>
</dbReference>
<dbReference type="NCBIfam" id="TIGR00666">
    <property type="entry name" value="PBP4"/>
    <property type="match status" value="1"/>
</dbReference>
<dbReference type="SUPFAM" id="SSF56601">
    <property type="entry name" value="beta-lactamase/transpeptidase-like"/>
    <property type="match status" value="1"/>
</dbReference>
<dbReference type="PRINTS" id="PR00922">
    <property type="entry name" value="DADACBPTASE3"/>
</dbReference>
<name>A0A0B2ALP3_9MICC</name>
<accession>A0A0B2ALP3</accession>
<evidence type="ECO:0000313" key="5">
    <source>
        <dbReference type="EMBL" id="KHL02784.1"/>
    </source>
</evidence>
<dbReference type="STRING" id="1338436.LK10_11490"/>
<dbReference type="Proteomes" id="UP000030982">
    <property type="component" value="Unassembled WGS sequence"/>
</dbReference>
<keyword evidence="4" id="KW-0472">Membrane</keyword>
<dbReference type="InterPro" id="IPR012338">
    <property type="entry name" value="Beta-lactam/transpept-like"/>
</dbReference>
<keyword evidence="4" id="KW-0812">Transmembrane</keyword>
<keyword evidence="2" id="KW-0378">Hydrolase</keyword>
<protein>
    <recommendedName>
        <fullName evidence="7">D-alanyl-D-alanine carboxypeptidase</fullName>
    </recommendedName>
</protein>
<dbReference type="GO" id="GO:0006508">
    <property type="term" value="P:proteolysis"/>
    <property type="evidence" value="ECO:0007669"/>
    <property type="project" value="InterPro"/>
</dbReference>
<dbReference type="RefSeq" id="WP_043123761.1">
    <property type="nucleotide sequence ID" value="NZ_JTDL01000113.1"/>
</dbReference>